<dbReference type="InterPro" id="IPR027558">
    <property type="entry name" value="Pre_pil_HX9DG_C"/>
</dbReference>
<dbReference type="NCBIfam" id="TIGR04294">
    <property type="entry name" value="pre_pil_HX9DG"/>
    <property type="match status" value="1"/>
</dbReference>
<dbReference type="Gene3D" id="3.30.700.10">
    <property type="entry name" value="Glycoprotein, Type 4 Pilin"/>
    <property type="match status" value="1"/>
</dbReference>
<keyword evidence="1" id="KW-1133">Transmembrane helix</keyword>
<feature type="domain" description="DUF1559" evidence="2">
    <location>
        <begin position="40"/>
        <end position="337"/>
    </location>
</feature>
<keyword evidence="1" id="KW-0472">Membrane</keyword>
<dbReference type="InterPro" id="IPR045584">
    <property type="entry name" value="Pilin-like"/>
</dbReference>
<gene>
    <name evidence="3" type="primary">pulG_1</name>
    <name evidence="3" type="ORF">HG66A1_44500</name>
</gene>
<accession>A0A517PTD8</accession>
<evidence type="ECO:0000256" key="1">
    <source>
        <dbReference type="SAM" id="Phobius"/>
    </source>
</evidence>
<dbReference type="Pfam" id="PF07596">
    <property type="entry name" value="SBP_bac_10"/>
    <property type="match status" value="1"/>
</dbReference>
<protein>
    <submittedName>
        <fullName evidence="3">Type II secretion system protein G</fullName>
    </submittedName>
</protein>
<dbReference type="PANTHER" id="PTHR30093">
    <property type="entry name" value="GENERAL SECRETION PATHWAY PROTEIN G"/>
    <property type="match status" value="1"/>
</dbReference>
<dbReference type="Proteomes" id="UP000320421">
    <property type="component" value="Chromosome"/>
</dbReference>
<proteinExistence type="predicted"/>
<keyword evidence="1" id="KW-0812">Transmembrane</keyword>
<evidence type="ECO:0000259" key="2">
    <source>
        <dbReference type="Pfam" id="PF07596"/>
    </source>
</evidence>
<dbReference type="SUPFAM" id="SSF54523">
    <property type="entry name" value="Pili subunits"/>
    <property type="match status" value="1"/>
</dbReference>
<sequence length="356" mass="37870">MSQNRAQVRPQMRRGFTLIELLVVIAIIGILIALLLPAVQQAREAARRAQCKSNLKQLGIALHNYASAHSVFPPNLIPGGKPGSGGYIGYFQGNWGVMAYLTPFLEQTAVYNLLNLESPTYANSGSAWIIADSNNQLAASTLINLYLCPSDISRKVSAAYGVTGGIGPTNYAASMGSGLDATGGVEHGSPYRSDGVFYADSSTRFRDITDGTSNTAAMSESLIGEGAETTGAAPGSEKKYYRNLAFGSLISDANCAAATTWNQSNERQFAWYSGEIRCASYNHYYGPNSKNYDCVANATASEGYIASGWKAARSNHTGGVNLLLCDGAVRFVGDSIDGNLWRSLSTRSGGEVLGEF</sequence>
<dbReference type="InterPro" id="IPR012902">
    <property type="entry name" value="N_methyl_site"/>
</dbReference>
<dbReference type="Pfam" id="PF07963">
    <property type="entry name" value="N_methyl"/>
    <property type="match status" value="1"/>
</dbReference>
<organism evidence="3 4">
    <name type="scientific">Gimesia chilikensis</name>
    <dbReference type="NCBI Taxonomy" id="2605989"/>
    <lineage>
        <taxon>Bacteria</taxon>
        <taxon>Pseudomonadati</taxon>
        <taxon>Planctomycetota</taxon>
        <taxon>Planctomycetia</taxon>
        <taxon>Planctomycetales</taxon>
        <taxon>Planctomycetaceae</taxon>
        <taxon>Gimesia</taxon>
    </lineage>
</organism>
<evidence type="ECO:0000313" key="3">
    <source>
        <dbReference type="EMBL" id="QDT22642.1"/>
    </source>
</evidence>
<dbReference type="PROSITE" id="PS00409">
    <property type="entry name" value="PROKAR_NTER_METHYL"/>
    <property type="match status" value="1"/>
</dbReference>
<dbReference type="NCBIfam" id="TIGR02532">
    <property type="entry name" value="IV_pilin_GFxxxE"/>
    <property type="match status" value="1"/>
</dbReference>
<dbReference type="AlphaFoldDB" id="A0A517PTD8"/>
<reference evidence="3 4" key="1">
    <citation type="submission" date="2019-02" db="EMBL/GenBank/DDBJ databases">
        <title>Deep-cultivation of Planctomycetes and their phenomic and genomic characterization uncovers novel biology.</title>
        <authorList>
            <person name="Wiegand S."/>
            <person name="Jogler M."/>
            <person name="Boedeker C."/>
            <person name="Pinto D."/>
            <person name="Vollmers J."/>
            <person name="Rivas-Marin E."/>
            <person name="Kohn T."/>
            <person name="Peeters S.H."/>
            <person name="Heuer A."/>
            <person name="Rast P."/>
            <person name="Oberbeckmann S."/>
            <person name="Bunk B."/>
            <person name="Jeske O."/>
            <person name="Meyerdierks A."/>
            <person name="Storesund J.E."/>
            <person name="Kallscheuer N."/>
            <person name="Luecker S."/>
            <person name="Lage O.M."/>
            <person name="Pohl T."/>
            <person name="Merkel B.J."/>
            <person name="Hornburger P."/>
            <person name="Mueller R.-W."/>
            <person name="Bruemmer F."/>
            <person name="Labrenz M."/>
            <person name="Spormann A.M."/>
            <person name="Op den Camp H."/>
            <person name="Overmann J."/>
            <person name="Amann R."/>
            <person name="Jetten M.S.M."/>
            <person name="Mascher T."/>
            <person name="Medema M.H."/>
            <person name="Devos D.P."/>
            <person name="Kaster A.-K."/>
            <person name="Ovreas L."/>
            <person name="Rohde M."/>
            <person name="Galperin M.Y."/>
            <person name="Jogler C."/>
        </authorList>
    </citation>
    <scope>NUCLEOTIDE SEQUENCE [LARGE SCALE GENOMIC DNA]</scope>
    <source>
        <strain evidence="3 4">HG66A1</strain>
    </source>
</reference>
<dbReference type="InterPro" id="IPR011453">
    <property type="entry name" value="DUF1559"/>
</dbReference>
<name>A0A517PTD8_9PLAN</name>
<feature type="transmembrane region" description="Helical" evidence="1">
    <location>
        <begin position="21"/>
        <end position="39"/>
    </location>
</feature>
<evidence type="ECO:0000313" key="4">
    <source>
        <dbReference type="Proteomes" id="UP000320421"/>
    </source>
</evidence>
<keyword evidence="4" id="KW-1185">Reference proteome</keyword>
<dbReference type="EMBL" id="CP036266">
    <property type="protein sequence ID" value="QDT22642.1"/>
    <property type="molecule type" value="Genomic_DNA"/>
</dbReference>
<dbReference type="PANTHER" id="PTHR30093:SF2">
    <property type="entry name" value="TYPE II SECRETION SYSTEM PROTEIN H"/>
    <property type="match status" value="1"/>
</dbReference>